<dbReference type="eggNOG" id="COG0682">
    <property type="taxonomic scope" value="Bacteria"/>
</dbReference>
<gene>
    <name evidence="2" type="ordered locus">Gbem_1861</name>
</gene>
<feature type="transmembrane region" description="Helical" evidence="1">
    <location>
        <begin position="313"/>
        <end position="331"/>
    </location>
</feature>
<protein>
    <recommendedName>
        <fullName evidence="4">Prolipoprotein diacylglyceryl transferase</fullName>
    </recommendedName>
</protein>
<feature type="transmembrane region" description="Helical" evidence="1">
    <location>
        <begin position="273"/>
        <end position="293"/>
    </location>
</feature>
<proteinExistence type="predicted"/>
<keyword evidence="1" id="KW-1133">Transmembrane helix</keyword>
<dbReference type="KEGG" id="gbm:Gbem_1861"/>
<feature type="transmembrane region" description="Helical" evidence="1">
    <location>
        <begin position="111"/>
        <end position="132"/>
    </location>
</feature>
<sequence length="348" mass="37216">MTETIFLLGLAACSALYLIWGWTTLPAERWQIAASVPVRKSDDGSWAGANLTWYGILTANAYVAAGALALLLMGAAGIPFRSVAAIVFLLLAACIPASRLVAQLVEGKANTFTVGGAVFVGILFAPWIVMLVNRLLAEGAPFPPSAALAAIGIAYAFGEGYGRLACLSFGCCYGKPLCACHPKVATLFSPIALTFTGKTKKIAYASGLDGVKVLPVQGITYFLYCGAGLAGSYLFLKAQYSAAFLLTLSVTQAWRVVSEFFRDDYRGAGRLSAYQWMGMFGVCYGAWAAWRFGRKLEPLPDLGTGLKALWNPMPILLLQGLWGGIFLYTGLSRVTAARLNFHVQTDKV</sequence>
<dbReference type="GO" id="GO:0008961">
    <property type="term" value="F:phosphatidylglycerol-prolipoprotein diacylglyceryl transferase activity"/>
    <property type="evidence" value="ECO:0007669"/>
    <property type="project" value="InterPro"/>
</dbReference>
<name>B5EB14_CITBB</name>
<keyword evidence="3" id="KW-1185">Reference proteome</keyword>
<feature type="transmembrane region" description="Helical" evidence="1">
    <location>
        <begin position="83"/>
        <end position="105"/>
    </location>
</feature>
<evidence type="ECO:0000313" key="2">
    <source>
        <dbReference type="EMBL" id="ACH38875.1"/>
    </source>
</evidence>
<dbReference type="GO" id="GO:0005886">
    <property type="term" value="C:plasma membrane"/>
    <property type="evidence" value="ECO:0007669"/>
    <property type="project" value="InterPro"/>
</dbReference>
<dbReference type="STRING" id="404380.Gbem_1861"/>
<evidence type="ECO:0000256" key="1">
    <source>
        <dbReference type="SAM" id="Phobius"/>
    </source>
</evidence>
<reference evidence="2 3" key="2">
    <citation type="journal article" date="2010" name="BMC Genomics">
        <title>The genome of Geobacter bemidjiensis, exemplar for the subsurface clade of Geobacter species that predominate in Fe(III)-reducing subsurface environments.</title>
        <authorList>
            <person name="Aklujkar M."/>
            <person name="Young N.D."/>
            <person name="Holmes D."/>
            <person name="Chavan M."/>
            <person name="Risso C."/>
            <person name="Kiss H.E."/>
            <person name="Han C.S."/>
            <person name="Land M.L."/>
            <person name="Lovley D.R."/>
        </authorList>
    </citation>
    <scope>NUCLEOTIDE SEQUENCE [LARGE SCALE GENOMIC DNA]</scope>
    <source>
        <strain evidence="3">ATCC BAA-1014 / DSM 16622 / JCM 12645 / Bem</strain>
    </source>
</reference>
<dbReference type="OrthoDB" id="5386948at2"/>
<dbReference type="AlphaFoldDB" id="B5EB14"/>
<dbReference type="Proteomes" id="UP000008825">
    <property type="component" value="Chromosome"/>
</dbReference>
<dbReference type="RefSeq" id="WP_012530293.1">
    <property type="nucleotide sequence ID" value="NC_011146.1"/>
</dbReference>
<evidence type="ECO:0000313" key="3">
    <source>
        <dbReference type="Proteomes" id="UP000008825"/>
    </source>
</evidence>
<keyword evidence="1" id="KW-0812">Transmembrane</keyword>
<dbReference type="EMBL" id="CP001124">
    <property type="protein sequence ID" value="ACH38875.1"/>
    <property type="molecule type" value="Genomic_DNA"/>
</dbReference>
<dbReference type="InterPro" id="IPR001640">
    <property type="entry name" value="Lgt"/>
</dbReference>
<keyword evidence="1" id="KW-0472">Membrane</keyword>
<organism evidence="2 3">
    <name type="scientific">Citrifermentans bemidjiense (strain ATCC BAA-1014 / DSM 16622 / JCM 12645 / Bem)</name>
    <name type="common">Geobacter bemidjiensis</name>
    <dbReference type="NCBI Taxonomy" id="404380"/>
    <lineage>
        <taxon>Bacteria</taxon>
        <taxon>Pseudomonadati</taxon>
        <taxon>Thermodesulfobacteriota</taxon>
        <taxon>Desulfuromonadia</taxon>
        <taxon>Geobacterales</taxon>
        <taxon>Geobacteraceae</taxon>
        <taxon>Citrifermentans</taxon>
    </lineage>
</organism>
<dbReference type="Pfam" id="PF01790">
    <property type="entry name" value="LGT"/>
    <property type="match status" value="1"/>
</dbReference>
<feature type="transmembrane region" description="Helical" evidence="1">
    <location>
        <begin position="51"/>
        <end position="71"/>
    </location>
</feature>
<accession>B5EB14</accession>
<evidence type="ECO:0008006" key="4">
    <source>
        <dbReference type="Google" id="ProtNLM"/>
    </source>
</evidence>
<dbReference type="GO" id="GO:0042158">
    <property type="term" value="P:lipoprotein biosynthetic process"/>
    <property type="evidence" value="ECO:0007669"/>
    <property type="project" value="InterPro"/>
</dbReference>
<feature type="transmembrane region" description="Helical" evidence="1">
    <location>
        <begin position="218"/>
        <end position="236"/>
    </location>
</feature>
<dbReference type="HOGENOM" id="CLU_775499_0_0_7"/>
<reference evidence="2 3" key="1">
    <citation type="submission" date="2008-07" db="EMBL/GenBank/DDBJ databases">
        <title>Complete sequence of Geobacter bemidjiensis BEM.</title>
        <authorList>
            <consortium name="US DOE Joint Genome Institute"/>
            <person name="Lucas S."/>
            <person name="Copeland A."/>
            <person name="Lapidus A."/>
            <person name="Glavina del Rio T."/>
            <person name="Dalin E."/>
            <person name="Tice H."/>
            <person name="Bruce D."/>
            <person name="Goodwin L."/>
            <person name="Pitluck S."/>
            <person name="Kiss H."/>
            <person name="Brettin T."/>
            <person name="Detter J.C."/>
            <person name="Han C."/>
            <person name="Kuske C.R."/>
            <person name="Schmutz J."/>
            <person name="Larimer F."/>
            <person name="Land M."/>
            <person name="Hauser L."/>
            <person name="Kyrpides N."/>
            <person name="Lykidis A."/>
            <person name="Lovley D."/>
            <person name="Richardson P."/>
        </authorList>
    </citation>
    <scope>NUCLEOTIDE SEQUENCE [LARGE SCALE GENOMIC DNA]</scope>
    <source>
        <strain evidence="3">ATCC BAA-1014 / DSM 16622 / JCM 12645 / Bem</strain>
    </source>
</reference>